<reference evidence="1 2" key="1">
    <citation type="submission" date="2006-02" db="EMBL/GenBank/DDBJ databases">
        <authorList>
            <person name="Waterbury J."/>
            <person name="Ferriera S."/>
            <person name="Johnson J."/>
            <person name="Kravitz S."/>
            <person name="Halpern A."/>
            <person name="Remington K."/>
            <person name="Beeson K."/>
            <person name="Tran B."/>
            <person name="Rogers Y.-H."/>
            <person name="Friedman R."/>
            <person name="Venter J.C."/>
        </authorList>
    </citation>
    <scope>NUCLEOTIDE SEQUENCE [LARGE SCALE GENOMIC DNA]</scope>
    <source>
        <strain evidence="1 2">Nb-231</strain>
    </source>
</reference>
<evidence type="ECO:0000313" key="1">
    <source>
        <dbReference type="EMBL" id="EAR22335.1"/>
    </source>
</evidence>
<protein>
    <submittedName>
        <fullName evidence="1">Uncharacterized protein</fullName>
    </submittedName>
</protein>
<dbReference type="OrthoDB" id="3470041at2"/>
<sequence>MCLSSTTYPDLLDRDPNPQRLLSDFDWDNVPTFPVEEHCIDDFLRVRDDWLTRLKILRAGHGSSLFPSETQVISFTEYLVSGQRNDTDPKMKNGSWAIPLDLHMPSDARVDFAYFPTHIAVAWLVLAAEMFPLLARRIKGFDSALRAGLRFSSLKNFQGHGYDSNRESLVAVNLLALGKVFSYVRKRRDSFMRFWEAMNRLEFDIVHRYPHDDGWTSTDALERQRALALLRGGDALDSRIVPDIHREWRDCQFRAYSNHIITILAKRYAETAVKPLADACLASLDTARSAFDSIEKPSVFLSKYWRIVESEDLFCVKLPSLRGFIAEVIDQASYLEWLPSYSEYQFLHSSRNEIEHSTYEALQTALCDSGVMCNEEYNPIISSLAVGETGEVSITIKVKG</sequence>
<dbReference type="EMBL" id="AAOF01000003">
    <property type="protein sequence ID" value="EAR22335.1"/>
    <property type="molecule type" value="Genomic_DNA"/>
</dbReference>
<gene>
    <name evidence="1" type="ORF">NB231_11384</name>
</gene>
<organism evidence="1 2">
    <name type="scientific">Nitrococcus mobilis Nb-231</name>
    <dbReference type="NCBI Taxonomy" id="314278"/>
    <lineage>
        <taxon>Bacteria</taxon>
        <taxon>Pseudomonadati</taxon>
        <taxon>Pseudomonadota</taxon>
        <taxon>Gammaproteobacteria</taxon>
        <taxon>Chromatiales</taxon>
        <taxon>Ectothiorhodospiraceae</taxon>
        <taxon>Nitrococcus</taxon>
    </lineage>
</organism>
<proteinExistence type="predicted"/>
<accession>A4BP34</accession>
<dbReference type="HOGENOM" id="CLU_688548_0_0_6"/>
<keyword evidence="2" id="KW-1185">Reference proteome</keyword>
<evidence type="ECO:0000313" key="2">
    <source>
        <dbReference type="Proteomes" id="UP000003374"/>
    </source>
</evidence>
<comment type="caution">
    <text evidence="1">The sequence shown here is derived from an EMBL/GenBank/DDBJ whole genome shotgun (WGS) entry which is preliminary data.</text>
</comment>
<dbReference type="Proteomes" id="UP000003374">
    <property type="component" value="Unassembled WGS sequence"/>
</dbReference>
<name>A4BP34_9GAMM</name>
<dbReference type="AlphaFoldDB" id="A4BP34"/>
<dbReference type="STRING" id="314278.NB231_11384"/>